<dbReference type="Pfam" id="PF01551">
    <property type="entry name" value="Peptidase_M23"/>
    <property type="match status" value="1"/>
</dbReference>
<protein>
    <submittedName>
        <fullName evidence="3">Peptidase M23</fullName>
    </submittedName>
</protein>
<feature type="non-terminal residue" evidence="3">
    <location>
        <position position="397"/>
    </location>
</feature>
<evidence type="ECO:0000313" key="4">
    <source>
        <dbReference type="Proteomes" id="UP000316253"/>
    </source>
</evidence>
<sequence length="397" mass="43994">MKQLLSSRNLILLPLCLLLLGLANQRQIVVAAVNSNALQDLKAVLEQKKQLDNQIKAKQEEAKKKATEAAKAESERQRLASLIKELESQISQTVKSQERTTQSINEKQRDIATQETAIAEKQHQLEVKKVETLDTVSLYYQQLQSGNSALISLLGNESLTDYLKAQTGSTALVGFLQQQAAELEDRRVELVDYKNTLEEQRQKLQAHKNELIALERAYANQKDQKKVLESGKAEEKKRALSAADAAKQASEELKQQFAKVTGEEAALRRKLSQRSTATASRSTNPSSYGMIWPLDGLITTYFGGRTPFQSFHTGLDIAGAAGDSVVAVADGTVSVATKMCCSDFSSTVDKSYGYGNYIDLTHTGGLITRYGHLMEMLAPRHFYKTYLMNTTELSRPV</sequence>
<feature type="coiled-coil region" evidence="1">
    <location>
        <begin position="34"/>
        <end position="124"/>
    </location>
</feature>
<dbReference type="SUPFAM" id="SSF51261">
    <property type="entry name" value="Duplicated hybrid motif"/>
    <property type="match status" value="1"/>
</dbReference>
<comment type="caution">
    <text evidence="3">The sequence shown here is derived from an EMBL/GenBank/DDBJ whole genome shotgun (WGS) entry which is preliminary data.</text>
</comment>
<evidence type="ECO:0000313" key="3">
    <source>
        <dbReference type="EMBL" id="TSC64881.1"/>
    </source>
</evidence>
<dbReference type="Gene3D" id="2.70.70.10">
    <property type="entry name" value="Glucose Permease (Domain IIA)"/>
    <property type="match status" value="1"/>
</dbReference>
<dbReference type="InterPro" id="IPR011055">
    <property type="entry name" value="Dup_hybrid_motif"/>
</dbReference>
<feature type="coiled-coil region" evidence="1">
    <location>
        <begin position="180"/>
        <end position="263"/>
    </location>
</feature>
<dbReference type="AlphaFoldDB" id="A0A554J961"/>
<evidence type="ECO:0000256" key="1">
    <source>
        <dbReference type="SAM" id="Coils"/>
    </source>
</evidence>
<proteinExistence type="predicted"/>
<feature type="domain" description="M23ase beta-sheet core" evidence="2">
    <location>
        <begin position="311"/>
        <end position="376"/>
    </location>
</feature>
<name>A0A554J961_9BACT</name>
<evidence type="ECO:0000259" key="2">
    <source>
        <dbReference type="Pfam" id="PF01551"/>
    </source>
</evidence>
<dbReference type="CDD" id="cd12797">
    <property type="entry name" value="M23_peptidase"/>
    <property type="match status" value="1"/>
</dbReference>
<dbReference type="Gene3D" id="6.10.250.3150">
    <property type="match status" value="1"/>
</dbReference>
<gene>
    <name evidence="3" type="ORF">CEO22_675</name>
</gene>
<keyword evidence="1" id="KW-0175">Coiled coil</keyword>
<dbReference type="EMBL" id="VMFD01000079">
    <property type="protein sequence ID" value="TSC64881.1"/>
    <property type="molecule type" value="Genomic_DNA"/>
</dbReference>
<dbReference type="PANTHER" id="PTHR21666:SF270">
    <property type="entry name" value="MUREIN HYDROLASE ACTIVATOR ENVC"/>
    <property type="match status" value="1"/>
</dbReference>
<reference evidence="3 4" key="1">
    <citation type="submission" date="2017-08" db="EMBL/GenBank/DDBJ databases">
        <title>Mechanisms for carbon and nitrogen cycling indicate functional differentiation within the Candidate Phyla Radiation.</title>
        <authorList>
            <person name="Danczak R.E."/>
            <person name="Johnston M.D."/>
            <person name="Kenah C."/>
            <person name="Slattery M."/>
            <person name="Wrighton K.C."/>
            <person name="Wilkins M.J."/>
        </authorList>
    </citation>
    <scope>NUCLEOTIDE SEQUENCE [LARGE SCALE GENOMIC DNA]</scope>
    <source>
        <strain evidence="3">Gr01-1014_85</strain>
    </source>
</reference>
<dbReference type="GO" id="GO:0004222">
    <property type="term" value="F:metalloendopeptidase activity"/>
    <property type="evidence" value="ECO:0007669"/>
    <property type="project" value="TreeGrafter"/>
</dbReference>
<organism evidence="3 4">
    <name type="scientific">Candidatus Berkelbacteria bacterium Gr01-1014_85</name>
    <dbReference type="NCBI Taxonomy" id="2017150"/>
    <lineage>
        <taxon>Bacteria</taxon>
        <taxon>Candidatus Berkelbacteria</taxon>
    </lineage>
</organism>
<dbReference type="InterPro" id="IPR016047">
    <property type="entry name" value="M23ase_b-sheet_dom"/>
</dbReference>
<dbReference type="Proteomes" id="UP000316253">
    <property type="component" value="Unassembled WGS sequence"/>
</dbReference>
<accession>A0A554J961</accession>
<dbReference type="InterPro" id="IPR050570">
    <property type="entry name" value="Cell_wall_metabolism_enzyme"/>
</dbReference>
<dbReference type="PANTHER" id="PTHR21666">
    <property type="entry name" value="PEPTIDASE-RELATED"/>
    <property type="match status" value="1"/>
</dbReference>